<dbReference type="NCBIfam" id="TIGR00765">
    <property type="entry name" value="yihY_not_rbn"/>
    <property type="match status" value="1"/>
</dbReference>
<evidence type="ECO:0000256" key="2">
    <source>
        <dbReference type="ARBA" id="ARBA00022475"/>
    </source>
</evidence>
<keyword evidence="5 6" id="KW-0472">Membrane</keyword>
<proteinExistence type="predicted"/>
<feature type="transmembrane region" description="Helical" evidence="6">
    <location>
        <begin position="178"/>
        <end position="196"/>
    </location>
</feature>
<evidence type="ECO:0000256" key="6">
    <source>
        <dbReference type="SAM" id="Phobius"/>
    </source>
</evidence>
<evidence type="ECO:0000256" key="4">
    <source>
        <dbReference type="ARBA" id="ARBA00022989"/>
    </source>
</evidence>
<dbReference type="RefSeq" id="WP_344914156.1">
    <property type="nucleotide sequence ID" value="NZ_BAABDL010000156.1"/>
</dbReference>
<comment type="subcellular location">
    <subcellularLocation>
        <location evidence="1">Cell membrane</location>
        <topology evidence="1">Multi-pass membrane protein</topology>
    </subcellularLocation>
</comment>
<reference evidence="8" key="1">
    <citation type="journal article" date="2019" name="Int. J. Syst. Evol. Microbiol.">
        <title>The Global Catalogue of Microorganisms (GCM) 10K type strain sequencing project: providing services to taxonomists for standard genome sequencing and annotation.</title>
        <authorList>
            <consortium name="The Broad Institute Genomics Platform"/>
            <consortium name="The Broad Institute Genome Sequencing Center for Infectious Disease"/>
            <person name="Wu L."/>
            <person name="Ma J."/>
        </authorList>
    </citation>
    <scope>NUCLEOTIDE SEQUENCE [LARGE SCALE GENOMIC DNA]</scope>
    <source>
        <strain evidence="8">JCM 17250</strain>
    </source>
</reference>
<evidence type="ECO:0000313" key="8">
    <source>
        <dbReference type="Proteomes" id="UP001501734"/>
    </source>
</evidence>
<keyword evidence="4 6" id="KW-1133">Transmembrane helix</keyword>
<organism evidence="7 8">
    <name type="scientific">Amphibacillus indicireducens</name>
    <dbReference type="NCBI Taxonomy" id="1076330"/>
    <lineage>
        <taxon>Bacteria</taxon>
        <taxon>Bacillati</taxon>
        <taxon>Bacillota</taxon>
        <taxon>Bacilli</taxon>
        <taxon>Bacillales</taxon>
        <taxon>Bacillaceae</taxon>
        <taxon>Amphibacillus</taxon>
    </lineage>
</organism>
<evidence type="ECO:0000256" key="1">
    <source>
        <dbReference type="ARBA" id="ARBA00004651"/>
    </source>
</evidence>
<feature type="transmembrane region" description="Helical" evidence="6">
    <location>
        <begin position="208"/>
        <end position="227"/>
    </location>
</feature>
<dbReference type="InterPro" id="IPR017039">
    <property type="entry name" value="Virul_fac_BrkB"/>
</dbReference>
<evidence type="ECO:0000313" key="7">
    <source>
        <dbReference type="EMBL" id="GAA4081055.1"/>
    </source>
</evidence>
<protein>
    <submittedName>
        <fullName evidence="7">YihY family inner membrane protein</fullName>
    </submittedName>
</protein>
<name>A0ABP7W5V9_9BACI</name>
<evidence type="ECO:0000256" key="5">
    <source>
        <dbReference type="ARBA" id="ARBA00023136"/>
    </source>
</evidence>
<dbReference type="EMBL" id="BAABDL010000156">
    <property type="protein sequence ID" value="GAA4081055.1"/>
    <property type="molecule type" value="Genomic_DNA"/>
</dbReference>
<keyword evidence="3 6" id="KW-0812">Transmembrane</keyword>
<keyword evidence="2" id="KW-1003">Cell membrane</keyword>
<feature type="transmembrane region" description="Helical" evidence="6">
    <location>
        <begin position="34"/>
        <end position="56"/>
    </location>
</feature>
<accession>A0ABP7W5V9</accession>
<dbReference type="Pfam" id="PF03631">
    <property type="entry name" value="Virul_fac_BrkB"/>
    <property type="match status" value="1"/>
</dbReference>
<sequence>MAKLNFNPIKKHVIEFARRFSEDEVTSLSAQLSYFFLLSLFPLLIFIVALASYLPIDYLRLLEMMSAYIPVEAMQLIENFLFETMDSSGGGLLSIAIIGTIWSASNGINAIMRALNKAYDVEENRSFILGRLIAISLLLSVLLLIVVALLLPVFGRMIGVYIFSFFGASEQFISVWNGLRWVISSSIFFVVFLYLYKMAPNAKVYFKDAIWGALFATVGWQVSSYGFSLYVNTMGNYAATYGSLGGVIILMLWFYISGIIIILGGEINAMVADHRGRLKT</sequence>
<dbReference type="PIRSF" id="PIRSF035875">
    <property type="entry name" value="RNase_BN"/>
    <property type="match status" value="1"/>
</dbReference>
<dbReference type="PANTHER" id="PTHR30213">
    <property type="entry name" value="INNER MEMBRANE PROTEIN YHJD"/>
    <property type="match status" value="1"/>
</dbReference>
<comment type="caution">
    <text evidence="7">The sequence shown here is derived from an EMBL/GenBank/DDBJ whole genome shotgun (WGS) entry which is preliminary data.</text>
</comment>
<dbReference type="Proteomes" id="UP001501734">
    <property type="component" value="Unassembled WGS sequence"/>
</dbReference>
<gene>
    <name evidence="7" type="ORF">GCM10022410_26000</name>
</gene>
<feature type="transmembrane region" description="Helical" evidence="6">
    <location>
        <begin position="132"/>
        <end position="158"/>
    </location>
</feature>
<dbReference type="PANTHER" id="PTHR30213:SF0">
    <property type="entry name" value="UPF0761 MEMBRANE PROTEIN YIHY"/>
    <property type="match status" value="1"/>
</dbReference>
<keyword evidence="8" id="KW-1185">Reference proteome</keyword>
<evidence type="ECO:0000256" key="3">
    <source>
        <dbReference type="ARBA" id="ARBA00022692"/>
    </source>
</evidence>
<feature type="transmembrane region" description="Helical" evidence="6">
    <location>
        <begin position="247"/>
        <end position="271"/>
    </location>
</feature>
<feature type="transmembrane region" description="Helical" evidence="6">
    <location>
        <begin position="91"/>
        <end position="111"/>
    </location>
</feature>